<keyword evidence="2" id="KW-1185">Reference proteome</keyword>
<reference evidence="1 2" key="1">
    <citation type="submission" date="2018-10" db="EMBL/GenBank/DDBJ databases">
        <title>A high-quality apple genome assembly.</title>
        <authorList>
            <person name="Hu J."/>
        </authorList>
    </citation>
    <scope>NUCLEOTIDE SEQUENCE [LARGE SCALE GENOMIC DNA]</scope>
    <source>
        <strain evidence="2">cv. HFTH1</strain>
        <tissue evidence="1">Young leaf</tissue>
    </source>
</reference>
<evidence type="ECO:0000313" key="1">
    <source>
        <dbReference type="EMBL" id="RXH91651.1"/>
    </source>
</evidence>
<dbReference type="Proteomes" id="UP000290289">
    <property type="component" value="Chromosome 8"/>
</dbReference>
<dbReference type="EMBL" id="RDQH01000334">
    <property type="protein sequence ID" value="RXH91651.1"/>
    <property type="molecule type" value="Genomic_DNA"/>
</dbReference>
<sequence>MDRFRADLTRLGTVSKSCRRLHLSTPTIRVYRCFVVHNFVDPHLSNFLSSFDRFLIQRGNSKIHIFSLRLCRVFSANATARGFDEELYQIFSWIYNVVRCNVEVLEFELVEAGYIIDYEGALLESPSCVFSCRSLRSLRLSLRYGIIKSPLSSPSSNNIVFLRLNFVTLEECFCKWISCCCKCIKDIWLECVKGIESITIESSSLELFEVSGVGLLYLKVFGEKLEHISIDWSHNSPNVRLFVMSAPNLKYLSWIGNVMNNNLNFGELLRLEKVKLSHRFGVYDLDSAFKFIYSIRRVKFLILDEATMKVLFRGLVPGPLHDVTFLRIEFEELIEDDIIPTLSSLFSKSYWELQNLFLNLSRLLWILLTSRMGLS</sequence>
<organism evidence="1 2">
    <name type="scientific">Malus domestica</name>
    <name type="common">Apple</name>
    <name type="synonym">Pyrus malus</name>
    <dbReference type="NCBI Taxonomy" id="3750"/>
    <lineage>
        <taxon>Eukaryota</taxon>
        <taxon>Viridiplantae</taxon>
        <taxon>Streptophyta</taxon>
        <taxon>Embryophyta</taxon>
        <taxon>Tracheophyta</taxon>
        <taxon>Spermatophyta</taxon>
        <taxon>Magnoliopsida</taxon>
        <taxon>eudicotyledons</taxon>
        <taxon>Gunneridae</taxon>
        <taxon>Pentapetalae</taxon>
        <taxon>rosids</taxon>
        <taxon>fabids</taxon>
        <taxon>Rosales</taxon>
        <taxon>Rosaceae</taxon>
        <taxon>Amygdaloideae</taxon>
        <taxon>Maleae</taxon>
        <taxon>Malus</taxon>
    </lineage>
</organism>
<proteinExistence type="predicted"/>
<protein>
    <recommendedName>
        <fullName evidence="3">FBD domain-containing protein</fullName>
    </recommendedName>
</protein>
<comment type="caution">
    <text evidence="1">The sequence shown here is derived from an EMBL/GenBank/DDBJ whole genome shotgun (WGS) entry which is preliminary data.</text>
</comment>
<name>A0A498JE54_MALDO</name>
<gene>
    <name evidence="1" type="ORF">DVH24_020674</name>
</gene>
<dbReference type="PANTHER" id="PTHR31900:SF32">
    <property type="entry name" value="F-BOX_RNI_FBD-LIKE DOMAIN PROTEIN"/>
    <property type="match status" value="1"/>
</dbReference>
<evidence type="ECO:0008006" key="3">
    <source>
        <dbReference type="Google" id="ProtNLM"/>
    </source>
</evidence>
<evidence type="ECO:0000313" key="2">
    <source>
        <dbReference type="Proteomes" id="UP000290289"/>
    </source>
</evidence>
<dbReference type="InterPro" id="IPR050232">
    <property type="entry name" value="FBL13/AtMIF1-like"/>
</dbReference>
<accession>A0A498JE54</accession>
<dbReference type="AlphaFoldDB" id="A0A498JE54"/>
<dbReference type="PANTHER" id="PTHR31900">
    <property type="entry name" value="F-BOX/RNI SUPERFAMILY PROTEIN-RELATED"/>
    <property type="match status" value="1"/>
</dbReference>